<accession>A0A2D3I5T9</accession>
<proteinExistence type="predicted"/>
<sequence>MYCFLATWVNLQRLDLLFQQRTISSSFFVDVLLCLQFFPHFHPRLHFHLHLLLLRHYSQFRSYQSMDPIFSTYRKTIPILLLPVYYLSAK</sequence>
<name>A0A2D3I5T9_9VIRU</name>
<organism evidence="1">
    <name type="scientific">White spot syndrome virus</name>
    <dbReference type="NCBI Taxonomy" id="342409"/>
    <lineage>
        <taxon>Viruses</taxon>
        <taxon>Viruses incertae sedis</taxon>
        <taxon>Naldaviricetes</taxon>
        <taxon>Nimaviridae</taxon>
        <taxon>Whispovirus</taxon>
    </lineage>
</organism>
<reference evidence="1" key="1">
    <citation type="journal article" date="2018" name="Aquaculture">
        <title>Complete genome sequence of a white spot syndrome virus associated with a disease incursion in Australia.</title>
        <authorList>
            <person name="Oakey J."/>
            <person name="Smith C.S."/>
        </authorList>
    </citation>
    <scope>NUCLEOTIDE SEQUENCE [LARGE SCALE GENOMIC DNA]</scope>
    <source>
        <strain evidence="1">WSSV-AU</strain>
    </source>
</reference>
<protein>
    <submittedName>
        <fullName evidence="1">ORF893</fullName>
    </submittedName>
</protein>
<dbReference type="EMBL" id="MF768985">
    <property type="protein sequence ID" value="ATU83734.1"/>
    <property type="molecule type" value="Genomic_DNA"/>
</dbReference>
<evidence type="ECO:0000313" key="1">
    <source>
        <dbReference type="EMBL" id="ATU83734.1"/>
    </source>
</evidence>
<dbReference type="Proteomes" id="UP000267516">
    <property type="component" value="Segment"/>
</dbReference>